<dbReference type="InterPro" id="IPR050738">
    <property type="entry name" value="Sulfatase"/>
</dbReference>
<organism evidence="7 8">
    <name type="scientific">Rhodopirellula sallentina SM41</name>
    <dbReference type="NCBI Taxonomy" id="1263870"/>
    <lineage>
        <taxon>Bacteria</taxon>
        <taxon>Pseudomonadati</taxon>
        <taxon>Planctomycetota</taxon>
        <taxon>Planctomycetia</taxon>
        <taxon>Pirellulales</taxon>
        <taxon>Pirellulaceae</taxon>
        <taxon>Rhodopirellula</taxon>
    </lineage>
</organism>
<dbReference type="Gene3D" id="3.40.720.10">
    <property type="entry name" value="Alkaline Phosphatase, subunit A"/>
    <property type="match status" value="1"/>
</dbReference>
<evidence type="ECO:0000313" key="7">
    <source>
        <dbReference type="EMBL" id="EMI57092.1"/>
    </source>
</evidence>
<sequence>MRHTLNMYRWNFLPSLTLFVSFSFLTFGGVTAAVGQGSERANPWQASAVVKPNVLLILADDMGYADIGCHGSTQIPTPNIDALAQDGVLCTQAYVSGAVCSPSRAGILTGRYQQRFGWEHNFAFNPHVIPEYKAVPKDERMIPQYLRPAGYATAIIGKWHLGLRDIKWQHPLGRGFDYYFGRYGGHGHFPKAEDRNILRGFDPVTEIEVPYTTDWYTKEAIDFIDRTPADTPWFLYLSHDTPHTPLQAKQDDIARFSHIKDEKRRVYAAMQHCLDENIGRLVKHLKDTDQYDQTLIVFFSDNGGAVTANASLNSPLWGMKGILYEGGIRVPMIFSWPDGLPSGVTYKQPLITLDLLPTLLSAAGIERTRVEHTKRKLDGVNLLPYLRGEFGDRRPHQTMYWRIAQKGAAVRDGDLKLIRTPFKLPMLFDLGSDVSEQSDLASQQPDKVDELMRKLNDWELTLDATPVILESVKWQRDSRKKYEAPYETDQPIRSTVEVSQR</sequence>
<dbReference type="InterPro" id="IPR000917">
    <property type="entry name" value="Sulfatase_N"/>
</dbReference>
<evidence type="ECO:0000256" key="5">
    <source>
        <dbReference type="SAM" id="MobiDB-lite"/>
    </source>
</evidence>
<dbReference type="InterPro" id="IPR024607">
    <property type="entry name" value="Sulfatase_CS"/>
</dbReference>
<name>M5U6J4_9BACT</name>
<evidence type="ECO:0000259" key="6">
    <source>
        <dbReference type="Pfam" id="PF00884"/>
    </source>
</evidence>
<feature type="domain" description="Sulfatase N-terminal" evidence="6">
    <location>
        <begin position="52"/>
        <end position="365"/>
    </location>
</feature>
<keyword evidence="2" id="KW-0479">Metal-binding</keyword>
<comment type="caution">
    <text evidence="7">The sequence shown here is derived from an EMBL/GenBank/DDBJ whole genome shotgun (WGS) entry which is preliminary data.</text>
</comment>
<keyword evidence="8" id="KW-1185">Reference proteome</keyword>
<reference evidence="7 8" key="1">
    <citation type="journal article" date="2013" name="Mar. Genomics">
        <title>Expression of sulfatases in Rhodopirellula baltica and the diversity of sulfatases in the genus Rhodopirellula.</title>
        <authorList>
            <person name="Wegner C.E."/>
            <person name="Richter-Heitmann T."/>
            <person name="Klindworth A."/>
            <person name="Klockow C."/>
            <person name="Richter M."/>
            <person name="Achstetter T."/>
            <person name="Glockner F.O."/>
            <person name="Harder J."/>
        </authorList>
    </citation>
    <scope>NUCLEOTIDE SEQUENCE [LARGE SCALE GENOMIC DNA]</scope>
    <source>
        <strain evidence="7 8">SM41</strain>
    </source>
</reference>
<dbReference type="SUPFAM" id="SSF53649">
    <property type="entry name" value="Alkaline phosphatase-like"/>
    <property type="match status" value="1"/>
</dbReference>
<comment type="similarity">
    <text evidence="1">Belongs to the sulfatase family.</text>
</comment>
<dbReference type="AlphaFoldDB" id="M5U6J4"/>
<dbReference type="Gene3D" id="3.30.1120.10">
    <property type="match status" value="1"/>
</dbReference>
<dbReference type="PANTHER" id="PTHR42693">
    <property type="entry name" value="ARYLSULFATASE FAMILY MEMBER"/>
    <property type="match status" value="1"/>
</dbReference>
<proteinExistence type="inferred from homology"/>
<evidence type="ECO:0000256" key="1">
    <source>
        <dbReference type="ARBA" id="ARBA00008779"/>
    </source>
</evidence>
<feature type="region of interest" description="Disordered" evidence="5">
    <location>
        <begin position="476"/>
        <end position="501"/>
    </location>
</feature>
<evidence type="ECO:0000313" key="8">
    <source>
        <dbReference type="Proteomes" id="UP000011885"/>
    </source>
</evidence>
<protein>
    <submittedName>
        <fullName evidence="7">Arylsulfatase B</fullName>
    </submittedName>
</protein>
<dbReference type="PANTHER" id="PTHR42693:SF53">
    <property type="entry name" value="ENDO-4-O-SULFATASE"/>
    <property type="match status" value="1"/>
</dbReference>
<evidence type="ECO:0000256" key="2">
    <source>
        <dbReference type="ARBA" id="ARBA00022723"/>
    </source>
</evidence>
<feature type="compositionally biased region" description="Polar residues" evidence="5">
    <location>
        <begin position="491"/>
        <end position="501"/>
    </location>
</feature>
<keyword evidence="4" id="KW-0106">Calcium</keyword>
<evidence type="ECO:0000256" key="4">
    <source>
        <dbReference type="ARBA" id="ARBA00022837"/>
    </source>
</evidence>
<dbReference type="GO" id="GO:0046872">
    <property type="term" value="F:metal ion binding"/>
    <property type="evidence" value="ECO:0007669"/>
    <property type="project" value="UniProtKB-KW"/>
</dbReference>
<dbReference type="PATRIC" id="fig|1263870.3.peg.1612"/>
<dbReference type="InterPro" id="IPR017850">
    <property type="entry name" value="Alkaline_phosphatase_core_sf"/>
</dbReference>
<evidence type="ECO:0000256" key="3">
    <source>
        <dbReference type="ARBA" id="ARBA00022801"/>
    </source>
</evidence>
<dbReference type="Proteomes" id="UP000011885">
    <property type="component" value="Unassembled WGS sequence"/>
</dbReference>
<dbReference type="EMBL" id="ANOH01000113">
    <property type="protein sequence ID" value="EMI57092.1"/>
    <property type="molecule type" value="Genomic_DNA"/>
</dbReference>
<dbReference type="PROSITE" id="PS00523">
    <property type="entry name" value="SULFATASE_1"/>
    <property type="match status" value="1"/>
</dbReference>
<accession>M5U6J4</accession>
<keyword evidence="3" id="KW-0378">Hydrolase</keyword>
<dbReference type="GO" id="GO:0004065">
    <property type="term" value="F:arylsulfatase activity"/>
    <property type="evidence" value="ECO:0007669"/>
    <property type="project" value="TreeGrafter"/>
</dbReference>
<dbReference type="Pfam" id="PF00884">
    <property type="entry name" value="Sulfatase"/>
    <property type="match status" value="1"/>
</dbReference>
<gene>
    <name evidence="7" type="ORF">RSSM_01502</name>
</gene>
<dbReference type="PROSITE" id="PS00149">
    <property type="entry name" value="SULFATASE_2"/>
    <property type="match status" value="1"/>
</dbReference>